<dbReference type="Proteomes" id="UP000709295">
    <property type="component" value="Unassembled WGS sequence"/>
</dbReference>
<keyword evidence="3" id="KW-1185">Reference proteome</keyword>
<name>A0A8J5IW41_9STRA</name>
<dbReference type="AlphaFoldDB" id="A0A8J5IW41"/>
<accession>A0A8J5IW41</accession>
<comment type="caution">
    <text evidence="2">The sequence shown here is derived from an EMBL/GenBank/DDBJ whole genome shotgun (WGS) entry which is preliminary data.</text>
</comment>
<gene>
    <name evidence="2" type="ORF">JG688_00002256</name>
</gene>
<sequence>MAFSPSPLLFSKAFSLSPEYFFFKMRRGKERWTHADDKRLGRALLAVFASHGEVMLSDNCALWKRVQQRYQGLVTAEQAIVPDITAAPRSARSLHTRWSRGIRADMVLFASLVIKLQKAGKKPPKAIKLSEKLFREERSETNAAAVRQYVQGRQRPSTPTGDSETDSARPKLKFESFHFRHCYDILRSNPQFIDALLDQGGAHGEGGLRKRRRTEGASGPDEEVYSSSTTSSDDSDTADSHEDEEHEMMLQVPPANRFQAAKVGTISSQVVTNGVKRSVPQAKTLVHRPNAAQRASDSVVITFEDTSDDLEVPPRLECDREVANEYVRLRTQTLQEDRRLKLLAELRGIVTTISQLAQQLAWNGVASAALAARTGAVCPALDEDVLRDIAFFRAEKRRLKQAIAALDGGSAHRRASFVSPIMAARTLALLPLVGLAAWSGNARLTRMRRQVRAPPGGEALEFIPGSMDDTIMETLETGDLIFFQRKLTALQPLAALHTWVTRLQLRPRFDHCGWIYVDRLGRKFIVEETLDKVQCRPYSARLLTSEATEISVLTLKLERSKQMQEAASTFIAENVGRTSRISLRHTVSGLISPEEMRKPSSDATPSFPCAAFVVEAYDAMGLANKNQLTNIQPPLSATNVTPRDLAANKIKLQKQSGGEKPPAFGRLLPIRLE</sequence>
<organism evidence="2 3">
    <name type="scientific">Phytophthora aleatoria</name>
    <dbReference type="NCBI Taxonomy" id="2496075"/>
    <lineage>
        <taxon>Eukaryota</taxon>
        <taxon>Sar</taxon>
        <taxon>Stramenopiles</taxon>
        <taxon>Oomycota</taxon>
        <taxon>Peronosporomycetes</taxon>
        <taxon>Peronosporales</taxon>
        <taxon>Peronosporaceae</taxon>
        <taxon>Phytophthora</taxon>
    </lineage>
</organism>
<proteinExistence type="predicted"/>
<feature type="region of interest" description="Disordered" evidence="1">
    <location>
        <begin position="202"/>
        <end position="247"/>
    </location>
</feature>
<feature type="region of interest" description="Disordered" evidence="1">
    <location>
        <begin position="653"/>
        <end position="673"/>
    </location>
</feature>
<feature type="region of interest" description="Disordered" evidence="1">
    <location>
        <begin position="147"/>
        <end position="169"/>
    </location>
</feature>
<evidence type="ECO:0000256" key="1">
    <source>
        <dbReference type="SAM" id="MobiDB-lite"/>
    </source>
</evidence>
<evidence type="ECO:0000313" key="3">
    <source>
        <dbReference type="Proteomes" id="UP000709295"/>
    </source>
</evidence>
<feature type="compositionally biased region" description="Acidic residues" evidence="1">
    <location>
        <begin position="233"/>
        <end position="246"/>
    </location>
</feature>
<dbReference type="EMBL" id="JAENGY010000058">
    <property type="protein sequence ID" value="KAG6975549.1"/>
    <property type="molecule type" value="Genomic_DNA"/>
</dbReference>
<evidence type="ECO:0000313" key="2">
    <source>
        <dbReference type="EMBL" id="KAG6975549.1"/>
    </source>
</evidence>
<reference evidence="2" key="1">
    <citation type="submission" date="2021-01" db="EMBL/GenBank/DDBJ databases">
        <title>Phytophthora aleatoria, a newly-described species from Pinus radiata is distinct from Phytophthora cactorum isolates based on comparative genomics.</title>
        <authorList>
            <person name="Mcdougal R."/>
            <person name="Panda P."/>
            <person name="Williams N."/>
            <person name="Studholme D.J."/>
        </authorList>
    </citation>
    <scope>NUCLEOTIDE SEQUENCE</scope>
    <source>
        <strain evidence="2">NZFS 4037</strain>
    </source>
</reference>
<protein>
    <submittedName>
        <fullName evidence="2">Uncharacterized protein</fullName>
    </submittedName>
</protein>